<organism evidence="3 4">
    <name type="scientific">Diversispora eburnea</name>
    <dbReference type="NCBI Taxonomy" id="1213867"/>
    <lineage>
        <taxon>Eukaryota</taxon>
        <taxon>Fungi</taxon>
        <taxon>Fungi incertae sedis</taxon>
        <taxon>Mucoromycota</taxon>
        <taxon>Glomeromycotina</taxon>
        <taxon>Glomeromycetes</taxon>
        <taxon>Diversisporales</taxon>
        <taxon>Diversisporaceae</taxon>
        <taxon>Diversispora</taxon>
    </lineage>
</organism>
<feature type="domain" description="J" evidence="2">
    <location>
        <begin position="5"/>
        <end position="71"/>
    </location>
</feature>
<dbReference type="EMBL" id="CAJVPK010000141">
    <property type="protein sequence ID" value="CAG8458600.1"/>
    <property type="molecule type" value="Genomic_DNA"/>
</dbReference>
<dbReference type="Proteomes" id="UP000789706">
    <property type="component" value="Unassembled WGS sequence"/>
</dbReference>
<gene>
    <name evidence="3" type="ORF">DEBURN_LOCUS2553</name>
</gene>
<evidence type="ECO:0000256" key="1">
    <source>
        <dbReference type="SAM" id="MobiDB-lite"/>
    </source>
</evidence>
<dbReference type="PROSITE" id="PS00636">
    <property type="entry name" value="DNAJ_1"/>
    <property type="match status" value="1"/>
</dbReference>
<evidence type="ECO:0000313" key="4">
    <source>
        <dbReference type="Proteomes" id="UP000789706"/>
    </source>
</evidence>
<keyword evidence="4" id="KW-1185">Reference proteome</keyword>
<dbReference type="SMART" id="SM00271">
    <property type="entry name" value="DnaJ"/>
    <property type="match status" value="1"/>
</dbReference>
<dbReference type="OrthoDB" id="10250354at2759"/>
<dbReference type="AlphaFoldDB" id="A0A9N8VKY7"/>
<comment type="caution">
    <text evidence="3">The sequence shown here is derived from an EMBL/GenBank/DDBJ whole genome shotgun (WGS) entry which is preliminary data.</text>
</comment>
<dbReference type="SUPFAM" id="SSF46565">
    <property type="entry name" value="Chaperone J-domain"/>
    <property type="match status" value="1"/>
</dbReference>
<name>A0A9N8VKY7_9GLOM</name>
<dbReference type="GO" id="GO:0030544">
    <property type="term" value="F:Hsp70 protein binding"/>
    <property type="evidence" value="ECO:0007669"/>
    <property type="project" value="InterPro"/>
</dbReference>
<evidence type="ECO:0000259" key="2">
    <source>
        <dbReference type="PROSITE" id="PS50076"/>
    </source>
</evidence>
<dbReference type="CDD" id="cd06257">
    <property type="entry name" value="DnaJ"/>
    <property type="match status" value="1"/>
</dbReference>
<proteinExistence type="predicted"/>
<dbReference type="Gene3D" id="1.10.287.110">
    <property type="entry name" value="DnaJ domain"/>
    <property type="match status" value="1"/>
</dbReference>
<dbReference type="InterPro" id="IPR018253">
    <property type="entry name" value="DnaJ_domain_CS"/>
</dbReference>
<dbReference type="Pfam" id="PF00226">
    <property type="entry name" value="DnaJ"/>
    <property type="match status" value="1"/>
</dbReference>
<feature type="region of interest" description="Disordered" evidence="1">
    <location>
        <begin position="208"/>
        <end position="253"/>
    </location>
</feature>
<protein>
    <submittedName>
        <fullName evidence="3">1653_t:CDS:1</fullName>
    </submittedName>
</protein>
<dbReference type="PRINTS" id="PR00625">
    <property type="entry name" value="JDOMAIN"/>
</dbReference>
<dbReference type="GO" id="GO:0051082">
    <property type="term" value="F:unfolded protein binding"/>
    <property type="evidence" value="ECO:0007669"/>
    <property type="project" value="InterPro"/>
</dbReference>
<dbReference type="InterPro" id="IPR001623">
    <property type="entry name" value="DnaJ_domain"/>
</dbReference>
<dbReference type="PANTHER" id="PTHR45168:SF3">
    <property type="entry name" value="DNAJ HEAT SHOCK PROTEIN FAMILY (HSP40) MEMBER B2"/>
    <property type="match status" value="1"/>
</dbReference>
<dbReference type="InterPro" id="IPR036869">
    <property type="entry name" value="J_dom_sf"/>
</dbReference>
<dbReference type="InterPro" id="IPR043183">
    <property type="entry name" value="DNJB2/6-like"/>
</dbReference>
<accession>A0A9N8VKY7</accession>
<evidence type="ECO:0000313" key="3">
    <source>
        <dbReference type="EMBL" id="CAG8458600.1"/>
    </source>
</evidence>
<sequence length="253" mass="29642">MKKDTYYEVLGIDISATEDEVRKAYRRQALLWHPDKNVDRREEAEEKFKLISEAYEVLSDVDKRKTYDRYGEDGLKNGGASNDHEFESFRFHDPEEIFSKFFGTGNIFSFVDDPFFNSHPPFMRTSTHRHVDPFGFRSPFGGGGYKKMTTSQTVNGVRTTVTRTEDPEGNVTIETILPDGTKQVIVENSSQNLLQNGYNVMHQRSYADTQQDPNMNQYQYQESQRQRQKQRSSRHENEPHDGYQQGHYQWKKK</sequence>
<dbReference type="PANTHER" id="PTHR45168">
    <property type="entry name" value="DNAJ HOMOLOG SUBFAMILY B MEMBER 2"/>
    <property type="match status" value="1"/>
</dbReference>
<dbReference type="PROSITE" id="PS50076">
    <property type="entry name" value="DNAJ_2"/>
    <property type="match status" value="1"/>
</dbReference>
<reference evidence="3" key="1">
    <citation type="submission" date="2021-06" db="EMBL/GenBank/DDBJ databases">
        <authorList>
            <person name="Kallberg Y."/>
            <person name="Tangrot J."/>
            <person name="Rosling A."/>
        </authorList>
    </citation>
    <scope>NUCLEOTIDE SEQUENCE</scope>
    <source>
        <strain evidence="3">AZ414A</strain>
    </source>
</reference>